<comment type="caution">
    <text evidence="2">The sequence shown here is derived from an EMBL/GenBank/DDBJ whole genome shotgun (WGS) entry which is preliminary data.</text>
</comment>
<dbReference type="EMBL" id="JAWJWF010000050">
    <property type="protein sequence ID" value="KAK6618165.1"/>
    <property type="molecule type" value="Genomic_DNA"/>
</dbReference>
<organism evidence="2 3">
    <name type="scientific">Polyplax serrata</name>
    <name type="common">Common mouse louse</name>
    <dbReference type="NCBI Taxonomy" id="468196"/>
    <lineage>
        <taxon>Eukaryota</taxon>
        <taxon>Metazoa</taxon>
        <taxon>Ecdysozoa</taxon>
        <taxon>Arthropoda</taxon>
        <taxon>Hexapoda</taxon>
        <taxon>Insecta</taxon>
        <taxon>Pterygota</taxon>
        <taxon>Neoptera</taxon>
        <taxon>Paraneoptera</taxon>
        <taxon>Psocodea</taxon>
        <taxon>Troctomorpha</taxon>
        <taxon>Phthiraptera</taxon>
        <taxon>Anoplura</taxon>
        <taxon>Polyplacidae</taxon>
        <taxon>Polyplax</taxon>
    </lineage>
</organism>
<feature type="region of interest" description="Disordered" evidence="1">
    <location>
        <begin position="18"/>
        <end position="50"/>
    </location>
</feature>
<reference evidence="2 3" key="1">
    <citation type="submission" date="2023-09" db="EMBL/GenBank/DDBJ databases">
        <title>Genomes of two closely related lineages of the louse Polyplax serrata with different host specificities.</title>
        <authorList>
            <person name="Martinu J."/>
            <person name="Tarabai H."/>
            <person name="Stefka J."/>
            <person name="Hypsa V."/>
        </authorList>
    </citation>
    <scope>NUCLEOTIDE SEQUENCE [LARGE SCALE GENOMIC DNA]</scope>
    <source>
        <strain evidence="2">98ZLc_SE</strain>
    </source>
</reference>
<keyword evidence="3" id="KW-1185">Reference proteome</keyword>
<evidence type="ECO:0000256" key="1">
    <source>
        <dbReference type="SAM" id="MobiDB-lite"/>
    </source>
</evidence>
<accession>A0ABR1AF98</accession>
<dbReference type="Proteomes" id="UP001359485">
    <property type="component" value="Unassembled WGS sequence"/>
</dbReference>
<evidence type="ECO:0000313" key="3">
    <source>
        <dbReference type="Proteomes" id="UP001359485"/>
    </source>
</evidence>
<feature type="region of interest" description="Disordered" evidence="1">
    <location>
        <begin position="65"/>
        <end position="110"/>
    </location>
</feature>
<feature type="compositionally biased region" description="Acidic residues" evidence="1">
    <location>
        <begin position="21"/>
        <end position="34"/>
    </location>
</feature>
<name>A0ABR1AF98_POLSC</name>
<protein>
    <submittedName>
        <fullName evidence="2">Uncharacterized protein</fullName>
    </submittedName>
</protein>
<proteinExistence type="predicted"/>
<evidence type="ECO:0000313" key="2">
    <source>
        <dbReference type="EMBL" id="KAK6618165.1"/>
    </source>
</evidence>
<gene>
    <name evidence="2" type="ORF">RUM44_002616</name>
</gene>
<feature type="compositionally biased region" description="Basic residues" evidence="1">
    <location>
        <begin position="71"/>
        <end position="86"/>
    </location>
</feature>
<sequence>MAYLNLLLNLHLNRDNKENDLLDEDDDGGDEETSMGEVKSQQLELKPSGSKFGFLEEQLRRLRSPRFGEVHHKRVPTPLKKRRPRNIRSVTNTPDNDLSDSDNSNSNIIEDDEGVNKLEPRGVPDPYYPIYLPIDQAFKTKYVFHHKRGKTFQESVYMFLEHPVGWFCFIYHIAV</sequence>